<proteinExistence type="predicted"/>
<dbReference type="PANTHER" id="PTHR11647:SF1">
    <property type="entry name" value="COLLAPSIN RESPONSE MEDIATOR PROTEIN"/>
    <property type="match status" value="1"/>
</dbReference>
<evidence type="ECO:0000259" key="1">
    <source>
        <dbReference type="Pfam" id="PF07969"/>
    </source>
</evidence>
<evidence type="ECO:0000313" key="2">
    <source>
        <dbReference type="EMBL" id="SVE30838.1"/>
    </source>
</evidence>
<dbReference type="InterPro" id="IPR011059">
    <property type="entry name" value="Metal-dep_hydrolase_composite"/>
</dbReference>
<dbReference type="InterPro" id="IPR050378">
    <property type="entry name" value="Metallo-dep_Hydrolases_sf"/>
</dbReference>
<gene>
    <name evidence="2" type="ORF">METZ01_LOCUS483692</name>
</gene>
<dbReference type="Gene3D" id="3.20.20.140">
    <property type="entry name" value="Metal-dependent hydrolases"/>
    <property type="match status" value="1"/>
</dbReference>
<dbReference type="PANTHER" id="PTHR11647">
    <property type="entry name" value="HYDRANTOINASE/DIHYDROPYRIMIDINASE FAMILY MEMBER"/>
    <property type="match status" value="1"/>
</dbReference>
<feature type="domain" description="Amidohydrolase 3" evidence="1">
    <location>
        <begin position="43"/>
        <end position="156"/>
    </location>
</feature>
<feature type="non-terminal residue" evidence="2">
    <location>
        <position position="157"/>
    </location>
</feature>
<accession>A0A383CGX1</accession>
<dbReference type="SUPFAM" id="SSF51556">
    <property type="entry name" value="Metallo-dependent hydrolases"/>
    <property type="match status" value="1"/>
</dbReference>
<sequence length="157" mass="17210">MFDVVFKNAYIVDGTGNPAFRGDLAVSDGLVVDRGKNLGSSKQIIDAEGYTLTPGFIDTHTHYDAQLTWDPWAEPSPELGVTTLIIGNCGFTIAPCRPEHRDLTMQNLTSVEGMSLDALRKGVVWDFETFPEYMAFLERRGVGPNVAAYVGHSSVRV</sequence>
<dbReference type="GO" id="GO:0005829">
    <property type="term" value="C:cytosol"/>
    <property type="evidence" value="ECO:0007669"/>
    <property type="project" value="TreeGrafter"/>
</dbReference>
<dbReference type="EMBL" id="UINC01208346">
    <property type="protein sequence ID" value="SVE30838.1"/>
    <property type="molecule type" value="Genomic_DNA"/>
</dbReference>
<reference evidence="2" key="1">
    <citation type="submission" date="2018-05" db="EMBL/GenBank/DDBJ databases">
        <authorList>
            <person name="Lanie J.A."/>
            <person name="Ng W.-L."/>
            <person name="Kazmierczak K.M."/>
            <person name="Andrzejewski T.M."/>
            <person name="Davidsen T.M."/>
            <person name="Wayne K.J."/>
            <person name="Tettelin H."/>
            <person name="Glass J.I."/>
            <person name="Rusch D."/>
            <person name="Podicherti R."/>
            <person name="Tsui H.-C.T."/>
            <person name="Winkler M.E."/>
        </authorList>
    </citation>
    <scope>NUCLEOTIDE SEQUENCE</scope>
</reference>
<organism evidence="2">
    <name type="scientific">marine metagenome</name>
    <dbReference type="NCBI Taxonomy" id="408172"/>
    <lineage>
        <taxon>unclassified sequences</taxon>
        <taxon>metagenomes</taxon>
        <taxon>ecological metagenomes</taxon>
    </lineage>
</organism>
<name>A0A383CGX1_9ZZZZ</name>
<dbReference type="AlphaFoldDB" id="A0A383CGX1"/>
<protein>
    <recommendedName>
        <fullName evidence="1">Amidohydrolase 3 domain-containing protein</fullName>
    </recommendedName>
</protein>
<dbReference type="Pfam" id="PF07969">
    <property type="entry name" value="Amidohydro_3"/>
    <property type="match status" value="1"/>
</dbReference>
<dbReference type="SUPFAM" id="SSF51338">
    <property type="entry name" value="Composite domain of metallo-dependent hydrolases"/>
    <property type="match status" value="1"/>
</dbReference>
<dbReference type="InterPro" id="IPR013108">
    <property type="entry name" value="Amidohydro_3"/>
</dbReference>
<dbReference type="InterPro" id="IPR032466">
    <property type="entry name" value="Metal_Hydrolase"/>
</dbReference>
<dbReference type="GO" id="GO:0016812">
    <property type="term" value="F:hydrolase activity, acting on carbon-nitrogen (but not peptide) bonds, in cyclic amides"/>
    <property type="evidence" value="ECO:0007669"/>
    <property type="project" value="TreeGrafter"/>
</dbReference>